<feature type="chain" id="PRO_5046680301" evidence="1">
    <location>
        <begin position="24"/>
        <end position="315"/>
    </location>
</feature>
<dbReference type="Proteomes" id="UP000602653">
    <property type="component" value="Chromosome"/>
</dbReference>
<dbReference type="InterPro" id="IPR025389">
    <property type="entry name" value="DUF4300"/>
</dbReference>
<gene>
    <name evidence="3" type="ORF">JTE88_07580</name>
</gene>
<evidence type="ECO:0000313" key="4">
    <source>
        <dbReference type="Proteomes" id="UP000602653"/>
    </source>
</evidence>
<feature type="signal peptide" evidence="1">
    <location>
        <begin position="1"/>
        <end position="23"/>
    </location>
</feature>
<keyword evidence="1" id="KW-0732">Signal</keyword>
<evidence type="ECO:0000313" key="3">
    <source>
        <dbReference type="EMBL" id="QRV01928.1"/>
    </source>
</evidence>
<feature type="domain" description="DUF4300" evidence="2">
    <location>
        <begin position="60"/>
        <end position="309"/>
    </location>
</feature>
<keyword evidence="4" id="KW-1185">Reference proteome</keyword>
<dbReference type="Pfam" id="PF14133">
    <property type="entry name" value="DUF4300"/>
    <property type="match status" value="1"/>
</dbReference>
<name>A0ABX7IJA6_9ACTO</name>
<evidence type="ECO:0000259" key="2">
    <source>
        <dbReference type="Pfam" id="PF14133"/>
    </source>
</evidence>
<proteinExistence type="predicted"/>
<evidence type="ECO:0000256" key="1">
    <source>
        <dbReference type="SAM" id="SignalP"/>
    </source>
</evidence>
<sequence>MKTWKRVGLVVLAASFSAGCSDATGSVADTGDLETSVVSESEASGPETPAVDPALASVRTSNLVDEQSRHEVYTVLKNAGLGEQALNDFDTQVKRFYDHVPTASLIQSGFQPLAQAQKADLVALAQAAQEKATPLTNCRITTFTLGREQVTVGKPQGADDSQLFFDIESLDTEPKMFVGAERETFLGLFGRVPTVAEKDSQRHTNDIINYLLEHEIGFKVGPVSMVSVYIHDNIDPKDAAMFIGHMGLLVEDSAEGKLLFVEKLAFDQPYRASWFDSREQLETYLRSMYDDGPDLEYGQPVIMENDHVMQATQMY</sequence>
<organism evidence="3 4">
    <name type="scientific">Arcanobacterium phocisimile</name>
    <dbReference type="NCBI Taxonomy" id="1302235"/>
    <lineage>
        <taxon>Bacteria</taxon>
        <taxon>Bacillati</taxon>
        <taxon>Actinomycetota</taxon>
        <taxon>Actinomycetes</taxon>
        <taxon>Actinomycetales</taxon>
        <taxon>Actinomycetaceae</taxon>
        <taxon>Arcanobacterium</taxon>
    </lineage>
</organism>
<protein>
    <submittedName>
        <fullName evidence="3">DUF4300 family protein</fullName>
    </submittedName>
</protein>
<dbReference type="RefSeq" id="WP_204424054.1">
    <property type="nucleotide sequence ID" value="NZ_CP070228.1"/>
</dbReference>
<dbReference type="EMBL" id="CP070228">
    <property type="protein sequence ID" value="QRV01928.1"/>
    <property type="molecule type" value="Genomic_DNA"/>
</dbReference>
<accession>A0ABX7IJA6</accession>
<reference evidence="3 4" key="1">
    <citation type="submission" date="2021-02" db="EMBL/GenBank/DDBJ databases">
        <title>Complete Genome Sequence of Arcanobacterium phocisimile strain DSM 26142T from a harbour seal.</title>
        <authorList>
            <person name="Borowiak M."/>
            <person name="Alssahen M."/>
            <person name="Malorny B."/>
            <person name="Laemmler C."/>
            <person name="Siebert U."/>
            <person name="Ploetz M."/>
            <person name="Abdulmawjood A."/>
        </authorList>
    </citation>
    <scope>NUCLEOTIDE SEQUENCE [LARGE SCALE GENOMIC DNA]</scope>
    <source>
        <strain evidence="3 4">DSM 26142</strain>
    </source>
</reference>
<dbReference type="PROSITE" id="PS51257">
    <property type="entry name" value="PROKAR_LIPOPROTEIN"/>
    <property type="match status" value="1"/>
</dbReference>